<dbReference type="AlphaFoldDB" id="M9NIV7"/>
<feature type="transmembrane region" description="Helical" evidence="13">
    <location>
        <begin position="6"/>
        <end position="30"/>
    </location>
</feature>
<keyword evidence="8 13" id="KW-1133">Transmembrane helix</keyword>
<evidence type="ECO:0000256" key="9">
    <source>
        <dbReference type="ARBA" id="ARBA00023065"/>
    </source>
</evidence>
<evidence type="ECO:0000256" key="11">
    <source>
        <dbReference type="ARBA" id="ARBA00023136"/>
    </source>
</evidence>
<dbReference type="EMBL" id="JQ917910">
    <property type="protein sequence ID" value="AFK15647.1"/>
    <property type="molecule type" value="Genomic_DNA"/>
</dbReference>
<gene>
    <name evidence="14" type="primary">atp8</name>
</gene>
<organism evidence="14">
    <name type="scientific">Mecopoda elongata</name>
    <name type="common">Katydid</name>
    <name type="synonym">Gryllus elongatus</name>
    <dbReference type="NCBI Taxonomy" id="441232"/>
    <lineage>
        <taxon>Eukaryota</taxon>
        <taxon>Metazoa</taxon>
        <taxon>Ecdysozoa</taxon>
        <taxon>Arthropoda</taxon>
        <taxon>Hexapoda</taxon>
        <taxon>Insecta</taxon>
        <taxon>Pterygota</taxon>
        <taxon>Neoptera</taxon>
        <taxon>Polyneoptera</taxon>
        <taxon>Orthoptera</taxon>
        <taxon>Ensifera</taxon>
        <taxon>Tettigoniidea</taxon>
        <taxon>Tettigonioidea</taxon>
        <taxon>Tettigoniidae</taxon>
        <taxon>Mecopodinae</taxon>
        <taxon>Mecopoda</taxon>
    </lineage>
</organism>
<keyword evidence="9 12" id="KW-0406">Ion transport</keyword>
<evidence type="ECO:0000256" key="4">
    <source>
        <dbReference type="ARBA" id="ARBA00022448"/>
    </source>
</evidence>
<evidence type="ECO:0000256" key="5">
    <source>
        <dbReference type="ARBA" id="ARBA00022547"/>
    </source>
</evidence>
<comment type="similarity">
    <text evidence="2 12">Belongs to the ATPase protein 8 family.</text>
</comment>
<evidence type="ECO:0000256" key="10">
    <source>
        <dbReference type="ARBA" id="ARBA00023128"/>
    </source>
</evidence>
<evidence type="ECO:0000256" key="1">
    <source>
        <dbReference type="ARBA" id="ARBA00004304"/>
    </source>
</evidence>
<proteinExistence type="inferred from homology"/>
<keyword evidence="4 12" id="KW-0813">Transport</keyword>
<dbReference type="GO" id="GO:0031966">
    <property type="term" value="C:mitochondrial membrane"/>
    <property type="evidence" value="ECO:0007669"/>
    <property type="project" value="UniProtKB-SubCell"/>
</dbReference>
<evidence type="ECO:0000256" key="6">
    <source>
        <dbReference type="ARBA" id="ARBA00022692"/>
    </source>
</evidence>
<dbReference type="GO" id="GO:0015078">
    <property type="term" value="F:proton transmembrane transporter activity"/>
    <property type="evidence" value="ECO:0007669"/>
    <property type="project" value="InterPro"/>
</dbReference>
<dbReference type="InterPro" id="IPR001421">
    <property type="entry name" value="ATP8_metazoa"/>
</dbReference>
<evidence type="ECO:0000256" key="12">
    <source>
        <dbReference type="RuleBase" id="RU003661"/>
    </source>
</evidence>
<dbReference type="GeneID" id="15822120"/>
<keyword evidence="11 13" id="KW-0472">Membrane</keyword>
<keyword evidence="6 12" id="KW-0812">Transmembrane</keyword>
<comment type="subunit">
    <text evidence="3">F-type ATPases have 2 components, CF(1) - the catalytic core - and CF(0) - the membrane proton channel.</text>
</comment>
<evidence type="ECO:0000256" key="8">
    <source>
        <dbReference type="ARBA" id="ARBA00022989"/>
    </source>
</evidence>
<dbReference type="GO" id="GO:0015986">
    <property type="term" value="P:proton motive force-driven ATP synthesis"/>
    <property type="evidence" value="ECO:0007669"/>
    <property type="project" value="InterPro"/>
</dbReference>
<evidence type="ECO:0000256" key="7">
    <source>
        <dbReference type="ARBA" id="ARBA00022781"/>
    </source>
</evidence>
<name>M9NIV7_MECEL</name>
<reference evidence="14" key="1">
    <citation type="submission" date="2012-04" db="EMBL/GenBank/DDBJ databases">
        <title>The mitochondrial genomes of two long-legged katydids, Mecopoda elongata and Mecopoda niponensis (Orthoptera: Tettigoniidae: Mecopodinae).</title>
        <authorList>
            <person name="Zhou Z.J."/>
            <person name="Yang M.R."/>
            <person name="Chang Y.L."/>
        </authorList>
    </citation>
    <scope>NUCLEOTIDE SEQUENCE</scope>
</reference>
<dbReference type="GO" id="GO:0045259">
    <property type="term" value="C:proton-transporting ATP synthase complex"/>
    <property type="evidence" value="ECO:0007669"/>
    <property type="project" value="UniProtKB-KW"/>
</dbReference>
<sequence length="53" mass="6272">MPQMSPLSWLLLFLMFSFSLIIFTWLNYFIMNIQPSTAQTKLATPSSSLNWKW</sequence>
<keyword evidence="5 12" id="KW-0138">CF(0)</keyword>
<evidence type="ECO:0000256" key="13">
    <source>
        <dbReference type="SAM" id="Phobius"/>
    </source>
</evidence>
<evidence type="ECO:0000256" key="3">
    <source>
        <dbReference type="ARBA" id="ARBA00011291"/>
    </source>
</evidence>
<dbReference type="RefSeq" id="YP_008080670.1">
    <property type="nucleotide sequence ID" value="NC_021380.1"/>
</dbReference>
<keyword evidence="10 12" id="KW-0496">Mitochondrion</keyword>
<protein>
    <recommendedName>
        <fullName evidence="12">ATP synthase complex subunit 8</fullName>
    </recommendedName>
</protein>
<evidence type="ECO:0000256" key="2">
    <source>
        <dbReference type="ARBA" id="ARBA00008892"/>
    </source>
</evidence>
<comment type="subcellular location">
    <subcellularLocation>
        <location evidence="1 12">Mitochondrion membrane</location>
        <topology evidence="1 12">Single-pass membrane protein</topology>
    </subcellularLocation>
</comment>
<geneLocation type="mitochondrion" evidence="14"/>
<dbReference type="Pfam" id="PF00895">
    <property type="entry name" value="ATP-synt_8"/>
    <property type="match status" value="1"/>
</dbReference>
<keyword evidence="7 12" id="KW-0375">Hydrogen ion transport</keyword>
<accession>M9NIV7</accession>
<dbReference type="CTD" id="4509"/>
<evidence type="ECO:0000313" key="14">
    <source>
        <dbReference type="EMBL" id="AFK15647.1"/>
    </source>
</evidence>